<dbReference type="EMBL" id="ARZY01000005">
    <property type="protein sequence ID" value="EWH11424.1"/>
    <property type="molecule type" value="Genomic_DNA"/>
</dbReference>
<dbReference type="SUPFAM" id="SSF101874">
    <property type="entry name" value="YceI-like"/>
    <property type="match status" value="1"/>
</dbReference>
<evidence type="ECO:0000256" key="1">
    <source>
        <dbReference type="SAM" id="SignalP"/>
    </source>
</evidence>
<dbReference type="InterPro" id="IPR036761">
    <property type="entry name" value="TTHA0802/YceI-like_sf"/>
</dbReference>
<feature type="signal peptide" evidence="1">
    <location>
        <begin position="1"/>
        <end position="35"/>
    </location>
</feature>
<gene>
    <name evidence="3" type="ORF">DS2_04595</name>
</gene>
<dbReference type="Pfam" id="PF04264">
    <property type="entry name" value="YceI"/>
    <property type="match status" value="1"/>
</dbReference>
<evidence type="ECO:0000313" key="3">
    <source>
        <dbReference type="EMBL" id="EWH11424.1"/>
    </source>
</evidence>
<evidence type="ECO:0000259" key="2">
    <source>
        <dbReference type="SMART" id="SM00867"/>
    </source>
</evidence>
<dbReference type="STRING" id="1328313.DS2_04595"/>
<dbReference type="Gene3D" id="2.40.128.110">
    <property type="entry name" value="Lipid/polyisoprenoid-binding, YceI-like"/>
    <property type="match status" value="1"/>
</dbReference>
<reference evidence="3 4" key="1">
    <citation type="journal article" date="2014" name="Genome Announc.">
        <title>Draft Genome Sequence of the Agar-Degrading Bacterium Catenovulum sp. Strain DS-2, Isolated from Intestines of Haliotis diversicolor.</title>
        <authorList>
            <person name="Shan D."/>
            <person name="Li X."/>
            <person name="Gu Z."/>
            <person name="Wei G."/>
            <person name="Gao Z."/>
            <person name="Shao Z."/>
        </authorList>
    </citation>
    <scope>NUCLEOTIDE SEQUENCE [LARGE SCALE GENOMIC DNA]</scope>
    <source>
        <strain evidence="3 4">DS-2</strain>
    </source>
</reference>
<dbReference type="PANTHER" id="PTHR34406">
    <property type="entry name" value="PROTEIN YCEI"/>
    <property type="match status" value="1"/>
</dbReference>
<dbReference type="Proteomes" id="UP000019276">
    <property type="component" value="Unassembled WGS sequence"/>
</dbReference>
<proteinExistence type="predicted"/>
<name>W7QEV1_9ALTE</name>
<protein>
    <submittedName>
        <fullName evidence="3">YceI-like domain-containing protein</fullName>
    </submittedName>
</protein>
<keyword evidence="1" id="KW-0732">Signal</keyword>
<accession>W7QEV1</accession>
<dbReference type="InterPro" id="IPR007372">
    <property type="entry name" value="Lipid/polyisoprenoid-bd_YceI"/>
</dbReference>
<keyword evidence="4" id="KW-1185">Reference proteome</keyword>
<dbReference type="eggNOG" id="COG2353">
    <property type="taxonomic scope" value="Bacteria"/>
</dbReference>
<dbReference type="SMART" id="SM00867">
    <property type="entry name" value="YceI"/>
    <property type="match status" value="1"/>
</dbReference>
<dbReference type="AlphaFoldDB" id="W7QEV1"/>
<comment type="caution">
    <text evidence="3">The sequence shown here is derived from an EMBL/GenBank/DDBJ whole genome shotgun (WGS) entry which is preliminary data.</text>
</comment>
<feature type="domain" description="Lipid/polyisoprenoid-binding YceI-like" evidence="2">
    <location>
        <begin position="52"/>
        <end position="216"/>
    </location>
</feature>
<feature type="chain" id="PRO_5004898019" evidence="1">
    <location>
        <begin position="36"/>
        <end position="218"/>
    </location>
</feature>
<dbReference type="OrthoDB" id="9811006at2"/>
<dbReference type="PANTHER" id="PTHR34406:SF1">
    <property type="entry name" value="PROTEIN YCEI"/>
    <property type="match status" value="1"/>
</dbReference>
<organism evidence="3 4">
    <name type="scientific">Catenovulum agarivorans DS-2</name>
    <dbReference type="NCBI Taxonomy" id="1328313"/>
    <lineage>
        <taxon>Bacteria</taxon>
        <taxon>Pseudomonadati</taxon>
        <taxon>Pseudomonadota</taxon>
        <taxon>Gammaproteobacteria</taxon>
        <taxon>Alteromonadales</taxon>
        <taxon>Alteromonadaceae</taxon>
        <taxon>Catenovulum</taxon>
    </lineage>
</organism>
<dbReference type="RefSeq" id="WP_051479618.1">
    <property type="nucleotide sequence ID" value="NZ_ARZY01000005.1"/>
</dbReference>
<evidence type="ECO:0000313" key="4">
    <source>
        <dbReference type="Proteomes" id="UP000019276"/>
    </source>
</evidence>
<sequence length="218" mass="24430">MFKRRLKLTKFTKISRTLFCAGSLLLLNSCSSVLELVQPNLATDMSVFKSGEFQLDTAHSSLIFKVKHMGLSYFVGRFNQFDANLAFNADQPEQAKLGAVVDMASLDVVDDDFEQTIKSDDWLNTAQFPKAYFETTTATQINSETLLFDGNLTFLDVTNPVKVEVKFNGAGTNLLTYSYTIGFSANMTFNRSDFGLDKYIPTVGDQILIEVEAEFQRN</sequence>